<dbReference type="SUPFAM" id="SSF46785">
    <property type="entry name" value="Winged helix' DNA-binding domain"/>
    <property type="match status" value="1"/>
</dbReference>
<evidence type="ECO:0000313" key="4">
    <source>
        <dbReference type="Proteomes" id="UP001072034"/>
    </source>
</evidence>
<evidence type="ECO:0000259" key="2">
    <source>
        <dbReference type="SMART" id="SM00418"/>
    </source>
</evidence>
<evidence type="ECO:0000313" key="3">
    <source>
        <dbReference type="EMBL" id="MCZ0856467.1"/>
    </source>
</evidence>
<dbReference type="Gene3D" id="1.10.10.10">
    <property type="entry name" value="Winged helix-like DNA-binding domain superfamily/Winged helix DNA-binding domain"/>
    <property type="match status" value="1"/>
</dbReference>
<accession>A0ABT4I5E1</accession>
<organism evidence="3 4">
    <name type="scientific">Actinomyces israelii</name>
    <dbReference type="NCBI Taxonomy" id="1659"/>
    <lineage>
        <taxon>Bacteria</taxon>
        <taxon>Bacillati</taxon>
        <taxon>Actinomycetota</taxon>
        <taxon>Actinomycetes</taxon>
        <taxon>Actinomycetales</taxon>
        <taxon>Actinomycetaceae</taxon>
        <taxon>Actinomyces</taxon>
    </lineage>
</organism>
<reference evidence="3" key="1">
    <citation type="submission" date="2022-10" db="EMBL/GenBank/DDBJ databases">
        <title>Genome sequence of Actinomyces israelii ATCC 10048.</title>
        <authorList>
            <person name="Watt R.M."/>
            <person name="Tong W.M."/>
        </authorList>
    </citation>
    <scope>NUCLEOTIDE SEQUENCE</scope>
    <source>
        <strain evidence="3">ATCC 10048</strain>
    </source>
</reference>
<dbReference type="InterPro" id="IPR036388">
    <property type="entry name" value="WH-like_DNA-bd_sf"/>
</dbReference>
<dbReference type="Proteomes" id="UP001072034">
    <property type="component" value="Unassembled WGS sequence"/>
</dbReference>
<comment type="caution">
    <text evidence="3">The sequence shown here is derived from an EMBL/GenBank/DDBJ whole genome shotgun (WGS) entry which is preliminary data.</text>
</comment>
<feature type="region of interest" description="Disordered" evidence="1">
    <location>
        <begin position="161"/>
        <end position="211"/>
    </location>
</feature>
<dbReference type="EMBL" id="JAPTMY010000001">
    <property type="protein sequence ID" value="MCZ0856467.1"/>
    <property type="molecule type" value="Genomic_DNA"/>
</dbReference>
<feature type="domain" description="HTH arsR-type" evidence="2">
    <location>
        <begin position="9"/>
        <end position="99"/>
    </location>
</feature>
<feature type="region of interest" description="Disordered" evidence="1">
    <location>
        <begin position="64"/>
        <end position="93"/>
    </location>
</feature>
<gene>
    <name evidence="3" type="ORF">OHJ16_00155</name>
</gene>
<dbReference type="Pfam" id="PF12840">
    <property type="entry name" value="HTH_20"/>
    <property type="match status" value="1"/>
</dbReference>
<sequence>MPRKVADPAVMRAVAHPLRLAILTEMWDANRPLRAADLAEILGEPANSISYHIRRLRDAGYVQDAEGPEGSTARDHWYTSPQRGITDTDEAGDAEDLDDAFGAVLRTRFSQVAEHVINAQAAEEGPLVHIDGMIWMPKDLARTYARRLADLATEMRRAADAARESAEPGTPFTRYAFTTDLVPETRRGARLELPAEQTPEREGREGDPGAP</sequence>
<dbReference type="SMART" id="SM00418">
    <property type="entry name" value="HTH_ARSR"/>
    <property type="match status" value="1"/>
</dbReference>
<dbReference type="InterPro" id="IPR011991">
    <property type="entry name" value="ArsR-like_HTH"/>
</dbReference>
<dbReference type="CDD" id="cd00090">
    <property type="entry name" value="HTH_ARSR"/>
    <property type="match status" value="1"/>
</dbReference>
<protein>
    <submittedName>
        <fullName evidence="3">Winged helix-turn-helix domain-containing protein</fullName>
    </submittedName>
</protein>
<keyword evidence="4" id="KW-1185">Reference proteome</keyword>
<dbReference type="InterPro" id="IPR036390">
    <property type="entry name" value="WH_DNA-bd_sf"/>
</dbReference>
<name>A0ABT4I5E1_9ACTO</name>
<proteinExistence type="predicted"/>
<dbReference type="RefSeq" id="WP_268916271.1">
    <property type="nucleotide sequence ID" value="NZ_JAPTMY010000001.1"/>
</dbReference>
<dbReference type="InterPro" id="IPR001845">
    <property type="entry name" value="HTH_ArsR_DNA-bd_dom"/>
</dbReference>
<feature type="compositionally biased region" description="Basic and acidic residues" evidence="1">
    <location>
        <begin position="198"/>
        <end position="211"/>
    </location>
</feature>
<evidence type="ECO:0000256" key="1">
    <source>
        <dbReference type="SAM" id="MobiDB-lite"/>
    </source>
</evidence>